<dbReference type="EMBL" id="JBEPMC010000019">
    <property type="protein sequence ID" value="MET3583564.1"/>
    <property type="molecule type" value="Genomic_DNA"/>
</dbReference>
<keyword evidence="2" id="KW-1185">Reference proteome</keyword>
<evidence type="ECO:0000313" key="1">
    <source>
        <dbReference type="EMBL" id="MET3583564.1"/>
    </source>
</evidence>
<dbReference type="Proteomes" id="UP001549204">
    <property type="component" value="Unassembled WGS sequence"/>
</dbReference>
<dbReference type="RefSeq" id="WP_263806782.1">
    <property type="nucleotide sequence ID" value="NZ_JBEPMC010000019.1"/>
</dbReference>
<evidence type="ECO:0000313" key="2">
    <source>
        <dbReference type="Proteomes" id="UP001549204"/>
    </source>
</evidence>
<protein>
    <submittedName>
        <fullName evidence="1">Uncharacterized protein</fullName>
    </submittedName>
</protein>
<proteinExistence type="predicted"/>
<organism evidence="1 2">
    <name type="scientific">Mesorhizobium robiniae</name>
    <dbReference type="NCBI Taxonomy" id="559315"/>
    <lineage>
        <taxon>Bacteria</taxon>
        <taxon>Pseudomonadati</taxon>
        <taxon>Pseudomonadota</taxon>
        <taxon>Alphaproteobacteria</taxon>
        <taxon>Hyphomicrobiales</taxon>
        <taxon>Phyllobacteriaceae</taxon>
        <taxon>Mesorhizobium</taxon>
    </lineage>
</organism>
<gene>
    <name evidence="1" type="ORF">ABID19_006629</name>
</gene>
<comment type="caution">
    <text evidence="1">The sequence shown here is derived from an EMBL/GenBank/DDBJ whole genome shotgun (WGS) entry which is preliminary data.</text>
</comment>
<sequence length="81" mass="8589">MATLDEANSARQRHADGLAKIGAHAVGVEKGEPYGRSGWVVVAYTQPGAAVKLPESLTINHQGNDVDVPLVVQKAEPFEPQ</sequence>
<accession>A0ABV2GZ52</accession>
<reference evidence="1 2" key="1">
    <citation type="submission" date="2024-06" db="EMBL/GenBank/DDBJ databases">
        <title>Genomic Encyclopedia of Type Strains, Phase IV (KMG-IV): sequencing the most valuable type-strain genomes for metagenomic binning, comparative biology and taxonomic classification.</title>
        <authorList>
            <person name="Goeker M."/>
        </authorList>
    </citation>
    <scope>NUCLEOTIDE SEQUENCE [LARGE SCALE GENOMIC DNA]</scope>
    <source>
        <strain evidence="1 2">DSM 100022</strain>
    </source>
</reference>
<name>A0ABV2GZ52_9HYPH</name>